<reference evidence="1 2" key="1">
    <citation type="submission" date="2015-08" db="EMBL/GenBank/DDBJ databases">
        <title>Draft genome sequence of cellulolytic and xylanolytic Paenibacillus sp. A59, isolated from a decaying forest soil from Patagonia, Argentina.</title>
        <authorList>
            <person name="Ghio S."/>
            <person name="Caceres A.M."/>
            <person name="Talia P."/>
            <person name="Grasso D."/>
            <person name="Campos E."/>
        </authorList>
    </citation>
    <scope>NUCLEOTIDE SEQUENCE [LARGE SCALE GENOMIC DNA]</scope>
    <source>
        <strain evidence="1 2">A59</strain>
    </source>
</reference>
<keyword evidence="2" id="KW-1185">Reference proteome</keyword>
<proteinExistence type="predicted"/>
<sequence>MDNTVSTSPSEMSGLENRSRISHRGTVALGLTIYHIKTVGEINANKINMDNIYNLIQFEETKQLVAYAGSVSIKNPT</sequence>
<dbReference type="EMBL" id="LITU01000060">
    <property type="protein sequence ID" value="KOY15579.1"/>
    <property type="molecule type" value="Genomic_DNA"/>
</dbReference>
<dbReference type="Proteomes" id="UP000037688">
    <property type="component" value="Unassembled WGS sequence"/>
</dbReference>
<gene>
    <name evidence="1" type="ORF">AMS66_16255</name>
</gene>
<dbReference type="AlphaFoldDB" id="A0A0M9BNI2"/>
<name>A0A0M9BNI2_9BACL</name>
<protein>
    <submittedName>
        <fullName evidence="1">Uncharacterized protein</fullName>
    </submittedName>
</protein>
<organism evidence="1 2">
    <name type="scientific">Paenibacillus xylanivorans</name>
    <dbReference type="NCBI Taxonomy" id="1705561"/>
    <lineage>
        <taxon>Bacteria</taxon>
        <taxon>Bacillati</taxon>
        <taxon>Bacillota</taxon>
        <taxon>Bacilli</taxon>
        <taxon>Bacillales</taxon>
        <taxon>Paenibacillaceae</taxon>
        <taxon>Paenibacillus</taxon>
    </lineage>
</organism>
<accession>A0A0M9BNI2</accession>
<evidence type="ECO:0000313" key="2">
    <source>
        <dbReference type="Proteomes" id="UP000037688"/>
    </source>
</evidence>
<comment type="caution">
    <text evidence="1">The sequence shown here is derived from an EMBL/GenBank/DDBJ whole genome shotgun (WGS) entry which is preliminary data.</text>
</comment>
<evidence type="ECO:0000313" key="1">
    <source>
        <dbReference type="EMBL" id="KOY15579.1"/>
    </source>
</evidence>
<dbReference type="PATRIC" id="fig|1705561.3.peg.3322"/>